<accession>A0A3A4KX49</accession>
<feature type="transmembrane region" description="Helical" evidence="2">
    <location>
        <begin position="225"/>
        <end position="249"/>
    </location>
</feature>
<keyword evidence="2" id="KW-0472">Membrane</keyword>
<feature type="transmembrane region" description="Helical" evidence="2">
    <location>
        <begin position="195"/>
        <end position="213"/>
    </location>
</feature>
<keyword evidence="4" id="KW-1185">Reference proteome</keyword>
<feature type="transmembrane region" description="Helical" evidence="2">
    <location>
        <begin position="49"/>
        <end position="67"/>
    </location>
</feature>
<reference evidence="3 4" key="1">
    <citation type="submission" date="2018-09" db="EMBL/GenBank/DDBJ databases">
        <title>YIM PH21274 draft genome.</title>
        <authorList>
            <person name="Miao C."/>
        </authorList>
    </citation>
    <scope>NUCLEOTIDE SEQUENCE [LARGE SCALE GENOMIC DNA]</scope>
    <source>
        <strain evidence="3 4">YIM PH 21724</strain>
    </source>
</reference>
<evidence type="ECO:0000256" key="2">
    <source>
        <dbReference type="SAM" id="Phobius"/>
    </source>
</evidence>
<proteinExistence type="predicted"/>
<evidence type="ECO:0000313" key="3">
    <source>
        <dbReference type="EMBL" id="RJO78279.1"/>
    </source>
</evidence>
<dbReference type="EMBL" id="QZFU01000013">
    <property type="protein sequence ID" value="RJO78279.1"/>
    <property type="molecule type" value="Genomic_DNA"/>
</dbReference>
<dbReference type="AlphaFoldDB" id="A0A3A4KX49"/>
<name>A0A3A4KX49_9NOCA</name>
<evidence type="ECO:0000313" key="4">
    <source>
        <dbReference type="Proteomes" id="UP000266677"/>
    </source>
</evidence>
<dbReference type="RefSeq" id="WP_120038503.1">
    <property type="nucleotide sequence ID" value="NZ_QZFU01000013.1"/>
</dbReference>
<dbReference type="OrthoDB" id="7597071at2"/>
<feature type="transmembrane region" description="Helical" evidence="2">
    <location>
        <begin position="91"/>
        <end position="112"/>
    </location>
</feature>
<protein>
    <submittedName>
        <fullName evidence="3">Uncharacterized protein</fullName>
    </submittedName>
</protein>
<feature type="region of interest" description="Disordered" evidence="1">
    <location>
        <begin position="274"/>
        <end position="293"/>
    </location>
</feature>
<keyword evidence="2" id="KW-1133">Transmembrane helix</keyword>
<sequence length="293" mass="31836">MSAYIPPSPPVDMVMSASWQPIMTFIQVIPVVIALWLGVRRWLPKDLPLLAAIFVGGALTCLIEPITDRGSFVWFATKGMWVMFTTFDRPMPWFILPCYLWFIGGQVAYLIYRIRIGVTRGQLWRLYGIFIGLNLAMELPAIAAGIYAYYGPQPFEIAGLPLWFQAINSVTSLLAAAVVSYMWPRLRGWRKLVTPLILPCSHAITNAAAGWPVQTSLNTTDNMLVVNLTGLLTIGIAVGLAALAIAFLVRQSEIAAQRDDAASTADVVPPVLDSAVTESDSPATPSAPAAAAT</sequence>
<feature type="transmembrane region" description="Helical" evidence="2">
    <location>
        <begin position="162"/>
        <end position="183"/>
    </location>
</feature>
<organism evidence="3 4">
    <name type="scientific">Nocardia panacis</name>
    <dbReference type="NCBI Taxonomy" id="2340916"/>
    <lineage>
        <taxon>Bacteria</taxon>
        <taxon>Bacillati</taxon>
        <taxon>Actinomycetota</taxon>
        <taxon>Actinomycetes</taxon>
        <taxon>Mycobacteriales</taxon>
        <taxon>Nocardiaceae</taxon>
        <taxon>Nocardia</taxon>
    </lineage>
</organism>
<comment type="caution">
    <text evidence="3">The sequence shown here is derived from an EMBL/GenBank/DDBJ whole genome shotgun (WGS) entry which is preliminary data.</text>
</comment>
<feature type="transmembrane region" description="Helical" evidence="2">
    <location>
        <begin position="124"/>
        <end position="150"/>
    </location>
</feature>
<gene>
    <name evidence="3" type="ORF">D5S18_05005</name>
</gene>
<feature type="transmembrane region" description="Helical" evidence="2">
    <location>
        <begin position="17"/>
        <end position="37"/>
    </location>
</feature>
<evidence type="ECO:0000256" key="1">
    <source>
        <dbReference type="SAM" id="MobiDB-lite"/>
    </source>
</evidence>
<feature type="compositionally biased region" description="Low complexity" evidence="1">
    <location>
        <begin position="281"/>
        <end position="293"/>
    </location>
</feature>
<keyword evidence="2" id="KW-0812">Transmembrane</keyword>
<dbReference type="Proteomes" id="UP000266677">
    <property type="component" value="Unassembled WGS sequence"/>
</dbReference>